<dbReference type="PANTHER" id="PTHR11474:SF76">
    <property type="entry name" value="SHKT DOMAIN-CONTAINING PROTEIN"/>
    <property type="match status" value="1"/>
</dbReference>
<gene>
    <name evidence="9" type="ORF">Scep_000123</name>
</gene>
<dbReference type="Proteomes" id="UP001419268">
    <property type="component" value="Unassembled WGS sequence"/>
</dbReference>
<dbReference type="PROSITE" id="PS00498">
    <property type="entry name" value="TYROSINASE_2"/>
    <property type="match status" value="1"/>
</dbReference>
<reference evidence="9 10" key="1">
    <citation type="submission" date="2024-01" db="EMBL/GenBank/DDBJ databases">
        <title>Genome assemblies of Stephania.</title>
        <authorList>
            <person name="Yang L."/>
        </authorList>
    </citation>
    <scope>NUCLEOTIDE SEQUENCE [LARGE SCALE GENOMIC DNA]</scope>
    <source>
        <strain evidence="9">JXDWG</strain>
        <tissue evidence="9">Leaf</tissue>
    </source>
</reference>
<evidence type="ECO:0000256" key="6">
    <source>
        <dbReference type="ARBA" id="ARBA00023008"/>
    </source>
</evidence>
<evidence type="ECO:0000259" key="8">
    <source>
        <dbReference type="PROSITE" id="PS00498"/>
    </source>
</evidence>
<proteinExistence type="inferred from homology"/>
<sequence length="400" mass="45561">MVRRMLPASILARRQILERELEIINNNDSALVRGNPYLINRPPTWLTTYRYTLGDDNPTKDQYADVVAHNRNRLRHIFSEDYLVQPDLFMGMPVRAGDGGVFKRSGALELLHNVIHNWTGEVISPYLDMGNFRTAARDPIFFGHHANIDRLWDIYRNKRGKVEFRDRDWLDASFLFYDENRQLVKCKVRQGLLPKQLGYEYKYEDPTWENVGDARNFLSLRKASVHRERARAANNNLSPPTEFGSEPRALDTTIRVLGHITTPFSPTNTTVLIVEDIKFDHQSPIRFDVYVTKPTESHHADLGELAGSFVNVPHGIAHGVAGHPRNTNAVLHKRAELRLGIGHVLKDLEHILEGTGPSVDDDKLVITLVPRLGQVTVGGIRIESIPITYDADDEESIDRE</sequence>
<dbReference type="GO" id="GO:0004097">
    <property type="term" value="F:catechol oxidase activity"/>
    <property type="evidence" value="ECO:0007669"/>
    <property type="project" value="InterPro"/>
</dbReference>
<comment type="similarity">
    <text evidence="2">Belongs to the tyrosinase family.</text>
</comment>
<dbReference type="InterPro" id="IPR008922">
    <property type="entry name" value="Di-copper_centre_dom_sf"/>
</dbReference>
<keyword evidence="5" id="KW-0560">Oxidoreductase</keyword>
<dbReference type="PROSITE" id="PS00210">
    <property type="entry name" value="HEMOCYANIN_2"/>
    <property type="match status" value="1"/>
</dbReference>
<evidence type="ECO:0000256" key="5">
    <source>
        <dbReference type="ARBA" id="ARBA00023002"/>
    </source>
</evidence>
<accession>A0AAP0Q246</accession>
<dbReference type="Gene3D" id="1.10.1280.10">
    <property type="entry name" value="Di-copper center containing domain from catechol oxidase"/>
    <property type="match status" value="1"/>
</dbReference>
<evidence type="ECO:0000256" key="7">
    <source>
        <dbReference type="ARBA" id="ARBA00023157"/>
    </source>
</evidence>
<evidence type="ECO:0000256" key="1">
    <source>
        <dbReference type="ARBA" id="ARBA00001973"/>
    </source>
</evidence>
<evidence type="ECO:0000313" key="10">
    <source>
        <dbReference type="Proteomes" id="UP001419268"/>
    </source>
</evidence>
<dbReference type="SUPFAM" id="SSF48056">
    <property type="entry name" value="Di-copper centre-containing domain"/>
    <property type="match status" value="1"/>
</dbReference>
<dbReference type="InterPro" id="IPR050316">
    <property type="entry name" value="Tyrosinase/Hemocyanin"/>
</dbReference>
<dbReference type="InterPro" id="IPR002227">
    <property type="entry name" value="Tyrosinase_Cu-bd"/>
</dbReference>
<dbReference type="GO" id="GO:0046872">
    <property type="term" value="F:metal ion binding"/>
    <property type="evidence" value="ECO:0007669"/>
    <property type="project" value="UniProtKB-KW"/>
</dbReference>
<dbReference type="Pfam" id="PF12143">
    <property type="entry name" value="PPO1_KFDV"/>
    <property type="match status" value="1"/>
</dbReference>
<protein>
    <recommendedName>
        <fullName evidence="8">Tyrosinase copper-binding domain-containing protein</fullName>
    </recommendedName>
</protein>
<comment type="cofactor">
    <cofactor evidence="1">
        <name>Cu(2+)</name>
        <dbReference type="ChEBI" id="CHEBI:29036"/>
    </cofactor>
</comment>
<evidence type="ECO:0000256" key="4">
    <source>
        <dbReference type="ARBA" id="ARBA00022784"/>
    </source>
</evidence>
<name>A0AAP0Q246_9MAGN</name>
<evidence type="ECO:0000313" key="9">
    <source>
        <dbReference type="EMBL" id="KAK9164932.1"/>
    </source>
</evidence>
<keyword evidence="3" id="KW-0479">Metal-binding</keyword>
<dbReference type="InterPro" id="IPR022739">
    <property type="entry name" value="Polyphenol_oxidase_cen"/>
</dbReference>
<keyword evidence="7" id="KW-1015">Disulfide bond</keyword>
<dbReference type="InterPro" id="IPR013788">
    <property type="entry name" value="Hemocyanin/hexamerin"/>
</dbReference>
<keyword evidence="4" id="KW-0883">Thioether bond</keyword>
<evidence type="ECO:0000256" key="3">
    <source>
        <dbReference type="ARBA" id="ARBA00022723"/>
    </source>
</evidence>
<dbReference type="PRINTS" id="PR00092">
    <property type="entry name" value="TYROSINASE"/>
</dbReference>
<comment type="caution">
    <text evidence="9">The sequence shown here is derived from an EMBL/GenBank/DDBJ whole genome shotgun (WGS) entry which is preliminary data.</text>
</comment>
<dbReference type="Pfam" id="PF00264">
    <property type="entry name" value="Tyrosinase"/>
    <property type="match status" value="1"/>
</dbReference>
<dbReference type="EMBL" id="JBBNAG010000001">
    <property type="protein sequence ID" value="KAK9164932.1"/>
    <property type="molecule type" value="Genomic_DNA"/>
</dbReference>
<keyword evidence="10" id="KW-1185">Reference proteome</keyword>
<organism evidence="9 10">
    <name type="scientific">Stephania cephalantha</name>
    <dbReference type="NCBI Taxonomy" id="152367"/>
    <lineage>
        <taxon>Eukaryota</taxon>
        <taxon>Viridiplantae</taxon>
        <taxon>Streptophyta</taxon>
        <taxon>Embryophyta</taxon>
        <taxon>Tracheophyta</taxon>
        <taxon>Spermatophyta</taxon>
        <taxon>Magnoliopsida</taxon>
        <taxon>Ranunculales</taxon>
        <taxon>Menispermaceae</taxon>
        <taxon>Menispermoideae</taxon>
        <taxon>Cissampelideae</taxon>
        <taxon>Stephania</taxon>
    </lineage>
</organism>
<evidence type="ECO:0000256" key="2">
    <source>
        <dbReference type="ARBA" id="ARBA00009928"/>
    </source>
</evidence>
<dbReference type="AlphaFoldDB" id="A0AAP0Q246"/>
<dbReference type="PANTHER" id="PTHR11474">
    <property type="entry name" value="TYROSINASE FAMILY MEMBER"/>
    <property type="match status" value="1"/>
</dbReference>
<dbReference type="Pfam" id="PF12142">
    <property type="entry name" value="PPO1_DWL"/>
    <property type="match status" value="1"/>
</dbReference>
<keyword evidence="6" id="KW-0186">Copper</keyword>
<feature type="domain" description="Tyrosinase copper-binding" evidence="8">
    <location>
        <begin position="138"/>
        <end position="149"/>
    </location>
</feature>
<dbReference type="InterPro" id="IPR022740">
    <property type="entry name" value="Polyphenol_oxidase_C"/>
</dbReference>